<dbReference type="InterPro" id="IPR029044">
    <property type="entry name" value="Nucleotide-diphossugar_trans"/>
</dbReference>
<protein>
    <recommendedName>
        <fullName evidence="9">4,4'-diaponeurosporenoate glycosyltransferase</fullName>
    </recommendedName>
</protein>
<keyword evidence="4" id="KW-0808">Transferase</keyword>
<evidence type="ECO:0000256" key="9">
    <source>
        <dbReference type="ARBA" id="ARBA00040345"/>
    </source>
</evidence>
<evidence type="ECO:0000256" key="2">
    <source>
        <dbReference type="ARBA" id="ARBA00022475"/>
    </source>
</evidence>
<evidence type="ECO:0000313" key="12">
    <source>
        <dbReference type="EMBL" id="WXG70304.1"/>
    </source>
</evidence>
<dbReference type="InterPro" id="IPR001173">
    <property type="entry name" value="Glyco_trans_2-like"/>
</dbReference>
<comment type="subcellular location">
    <subcellularLocation>
        <location evidence="1">Cell membrane</location>
    </subcellularLocation>
</comment>
<dbReference type="Gene3D" id="3.90.550.10">
    <property type="entry name" value="Spore Coat Polysaccharide Biosynthesis Protein SpsA, Chain A"/>
    <property type="match status" value="1"/>
</dbReference>
<proteinExistence type="inferred from homology"/>
<feature type="region of interest" description="Disordered" evidence="10">
    <location>
        <begin position="373"/>
        <end position="393"/>
    </location>
</feature>
<evidence type="ECO:0000313" key="13">
    <source>
        <dbReference type="Proteomes" id="UP001432000"/>
    </source>
</evidence>
<dbReference type="EMBL" id="CP147846">
    <property type="protein sequence ID" value="WXG70304.1"/>
    <property type="molecule type" value="Genomic_DNA"/>
</dbReference>
<evidence type="ECO:0000256" key="6">
    <source>
        <dbReference type="ARBA" id="ARBA00037281"/>
    </source>
</evidence>
<evidence type="ECO:0000256" key="4">
    <source>
        <dbReference type="ARBA" id="ARBA00022679"/>
    </source>
</evidence>
<dbReference type="Pfam" id="PF00535">
    <property type="entry name" value="Glycos_transf_2"/>
    <property type="match status" value="1"/>
</dbReference>
<evidence type="ECO:0000256" key="3">
    <source>
        <dbReference type="ARBA" id="ARBA00022676"/>
    </source>
</evidence>
<dbReference type="RefSeq" id="WP_338891621.1">
    <property type="nucleotide sequence ID" value="NZ_CP147846.1"/>
</dbReference>
<feature type="domain" description="Glycosyltransferase 2-like" evidence="11">
    <location>
        <begin position="49"/>
        <end position="217"/>
    </location>
</feature>
<feature type="compositionally biased region" description="Basic residues" evidence="10">
    <location>
        <begin position="384"/>
        <end position="393"/>
    </location>
</feature>
<keyword evidence="5" id="KW-0472">Membrane</keyword>
<dbReference type="SUPFAM" id="SSF53448">
    <property type="entry name" value="Nucleotide-diphospho-sugar transferases"/>
    <property type="match status" value="1"/>
</dbReference>
<keyword evidence="2" id="KW-1003">Cell membrane</keyword>
<comment type="pathway">
    <text evidence="7">Carotenoid biosynthesis; staphyloxanthin biosynthesis; staphyloxanthin from farnesyl diphosphate: step 4/5.</text>
</comment>
<comment type="function">
    <text evidence="6">Catalyzes the glycosylation of 4,4'-diaponeurosporenoate, i.e. the esterification of glucose at the C1'' position with the carboxyl group of 4,4'-diaponeurosporenic acid, to form glycosyl-4,4'-diaponeurosporenoate. This is a step in the biosynthesis of staphyloxanthin, an orange pigment present in most staphylococci strains.</text>
</comment>
<comment type="similarity">
    <text evidence="8">Belongs to the glycosyltransferase 2 family. CrtQ subfamily.</text>
</comment>
<organism evidence="12 13">
    <name type="scientific">Rhodococcus sovatensis</name>
    <dbReference type="NCBI Taxonomy" id="1805840"/>
    <lineage>
        <taxon>Bacteria</taxon>
        <taxon>Bacillati</taxon>
        <taxon>Actinomycetota</taxon>
        <taxon>Actinomycetes</taxon>
        <taxon>Mycobacteriales</taxon>
        <taxon>Nocardiaceae</taxon>
        <taxon>Rhodococcus</taxon>
    </lineage>
</organism>
<evidence type="ECO:0000256" key="5">
    <source>
        <dbReference type="ARBA" id="ARBA00023136"/>
    </source>
</evidence>
<evidence type="ECO:0000256" key="10">
    <source>
        <dbReference type="SAM" id="MobiDB-lite"/>
    </source>
</evidence>
<evidence type="ECO:0000259" key="11">
    <source>
        <dbReference type="Pfam" id="PF00535"/>
    </source>
</evidence>
<keyword evidence="3" id="KW-0328">Glycosyltransferase</keyword>
<evidence type="ECO:0000256" key="1">
    <source>
        <dbReference type="ARBA" id="ARBA00004236"/>
    </source>
</evidence>
<dbReference type="PANTHER" id="PTHR43646">
    <property type="entry name" value="GLYCOSYLTRANSFERASE"/>
    <property type="match status" value="1"/>
</dbReference>
<evidence type="ECO:0000256" key="7">
    <source>
        <dbReference type="ARBA" id="ARBA00037904"/>
    </source>
</evidence>
<sequence>MIDVSVLARRAVVAGAVLSGLSAATTVVNARTLRALSRPEGEVDASVVVCIPARNEAPRLPNLLRDLRDQVQCRTLRVIVLDDGSTDGTFDAAASVIGADPRFLLVRSVSEPPAGWTGKAAACRKLADLAVAESADCIAFVDADVRLDPAAVAASVAELRSSRASLVSPWPRQETGTLAEALVQPLLSFSWMSTLPVRAANASSMPSMVVSCGQFLMFDAADYRSIGGHDSVANSPTEDLDIARALRRSGKRTVLVSGGGFVRCRMYDGWSAVRDGYSRWLWSAYGGPAGTAAVLGAVSVAYLAPPVAAVFGSGATRVWGIGGYLAAVLSRVVSARAESGTEVSLLRTTITSSAHPISAAIYAALTVNSVRRHRNGSTSWKGRPLPRPRHGPA</sequence>
<accession>A0ABZ2PMR2</accession>
<reference evidence="12 13" key="1">
    <citation type="submission" date="2024-03" db="EMBL/GenBank/DDBJ databases">
        <title>Natural products discovery in diverse microorganisms through a two-stage MS feature dereplication strategy.</title>
        <authorList>
            <person name="Zhang R."/>
        </authorList>
    </citation>
    <scope>NUCLEOTIDE SEQUENCE [LARGE SCALE GENOMIC DNA]</scope>
    <source>
        <strain evidence="12 13">18930</strain>
    </source>
</reference>
<dbReference type="CDD" id="cd00761">
    <property type="entry name" value="Glyco_tranf_GTA_type"/>
    <property type="match status" value="1"/>
</dbReference>
<evidence type="ECO:0000256" key="8">
    <source>
        <dbReference type="ARBA" id="ARBA00038120"/>
    </source>
</evidence>
<gene>
    <name evidence="12" type="ORF">WDS16_07280</name>
</gene>
<keyword evidence="13" id="KW-1185">Reference proteome</keyword>
<dbReference type="Proteomes" id="UP001432000">
    <property type="component" value="Chromosome"/>
</dbReference>
<dbReference type="PANTHER" id="PTHR43646:SF2">
    <property type="entry name" value="GLYCOSYLTRANSFERASE 2-LIKE DOMAIN-CONTAINING PROTEIN"/>
    <property type="match status" value="1"/>
</dbReference>
<name>A0ABZ2PMR2_9NOCA</name>